<dbReference type="RefSeq" id="WP_118334868.1">
    <property type="nucleotide sequence ID" value="NZ_AP025567.1"/>
</dbReference>
<evidence type="ECO:0000259" key="8">
    <source>
        <dbReference type="Pfam" id="PF09335"/>
    </source>
</evidence>
<dbReference type="GO" id="GO:0005886">
    <property type="term" value="C:plasma membrane"/>
    <property type="evidence" value="ECO:0007669"/>
    <property type="project" value="UniProtKB-SubCell"/>
</dbReference>
<evidence type="ECO:0000313" key="10">
    <source>
        <dbReference type="Proteomes" id="UP000284841"/>
    </source>
</evidence>
<keyword evidence="10" id="KW-1185">Reference proteome</keyword>
<keyword evidence="4 6" id="KW-1133">Transmembrane helix</keyword>
<evidence type="ECO:0000256" key="2">
    <source>
        <dbReference type="ARBA" id="ARBA00022475"/>
    </source>
</evidence>
<dbReference type="EMBL" id="QRMS01000002">
    <property type="protein sequence ID" value="RHJ88257.1"/>
    <property type="molecule type" value="Genomic_DNA"/>
</dbReference>
<dbReference type="Pfam" id="PF09335">
    <property type="entry name" value="VTT_dom"/>
    <property type="match status" value="1"/>
</dbReference>
<dbReference type="PANTHER" id="PTHR12677:SF59">
    <property type="entry name" value="GOLGI APPARATUS MEMBRANE PROTEIN TVP38-RELATED"/>
    <property type="match status" value="1"/>
</dbReference>
<evidence type="ECO:0000256" key="5">
    <source>
        <dbReference type="ARBA" id="ARBA00023136"/>
    </source>
</evidence>
<protein>
    <recommendedName>
        <fullName evidence="6">TVP38/TMEM64 family membrane protein</fullName>
    </recommendedName>
</protein>
<sequence length="271" mass="30673">MDKELFKDNAHRAKDEFDELKESAHRTKDEVKANIKRAKKLKVVLSILKLTILAGIVIAIPLYVYFFQKDFLNQFKSFDDIIAVLKMYKTQSIFIYIGVQIIQIVISVIPGQAFQFAAGYLYGFLPGLLYSIIGATLGTLISFYLAKLLGKDAIHLFFGEDKMTYFIDRLNSKKAYTIVFLIYVIPGLPKDIVSYAAGVSEMKCKPFLILSLIGRIPGMAGSLLIGSLYMKQHYIGMGIIAVLAVVAFIICIIFRKRISKYLDKFYEKIVD</sequence>
<evidence type="ECO:0000256" key="1">
    <source>
        <dbReference type="ARBA" id="ARBA00004651"/>
    </source>
</evidence>
<reference evidence="9 10" key="1">
    <citation type="submission" date="2018-08" db="EMBL/GenBank/DDBJ databases">
        <title>A genome reference for cultivated species of the human gut microbiota.</title>
        <authorList>
            <person name="Zou Y."/>
            <person name="Xue W."/>
            <person name="Luo G."/>
        </authorList>
    </citation>
    <scope>NUCLEOTIDE SEQUENCE [LARGE SCALE GENOMIC DNA]</scope>
    <source>
        <strain evidence="9 10">AM07-24</strain>
    </source>
</reference>
<dbReference type="Proteomes" id="UP000284841">
    <property type="component" value="Unassembled WGS sequence"/>
</dbReference>
<keyword evidence="3 6" id="KW-0812">Transmembrane</keyword>
<evidence type="ECO:0000256" key="7">
    <source>
        <dbReference type="SAM" id="Coils"/>
    </source>
</evidence>
<name>A0A415E3M7_9FIRM</name>
<comment type="caution">
    <text evidence="9">The sequence shown here is derived from an EMBL/GenBank/DDBJ whole genome shotgun (WGS) entry which is preliminary data.</text>
</comment>
<evidence type="ECO:0000256" key="4">
    <source>
        <dbReference type="ARBA" id="ARBA00022989"/>
    </source>
</evidence>
<feature type="transmembrane region" description="Helical" evidence="6">
    <location>
        <begin position="93"/>
        <end position="114"/>
    </location>
</feature>
<feature type="transmembrane region" description="Helical" evidence="6">
    <location>
        <begin position="43"/>
        <end position="66"/>
    </location>
</feature>
<gene>
    <name evidence="9" type="ORF">DW099_07540</name>
</gene>
<feature type="transmembrane region" description="Helical" evidence="6">
    <location>
        <begin position="120"/>
        <end position="146"/>
    </location>
</feature>
<comment type="subcellular location">
    <subcellularLocation>
        <location evidence="1 6">Cell membrane</location>
        <topology evidence="1 6">Multi-pass membrane protein</topology>
    </subcellularLocation>
</comment>
<feature type="domain" description="VTT" evidence="8">
    <location>
        <begin position="109"/>
        <end position="227"/>
    </location>
</feature>
<dbReference type="InterPro" id="IPR032816">
    <property type="entry name" value="VTT_dom"/>
</dbReference>
<accession>A0A415E3M7</accession>
<evidence type="ECO:0000313" key="9">
    <source>
        <dbReference type="EMBL" id="RHJ88257.1"/>
    </source>
</evidence>
<feature type="transmembrane region" description="Helical" evidence="6">
    <location>
        <begin position="234"/>
        <end position="254"/>
    </location>
</feature>
<feature type="coiled-coil region" evidence="7">
    <location>
        <begin position="3"/>
        <end position="41"/>
    </location>
</feature>
<keyword evidence="2 6" id="KW-1003">Cell membrane</keyword>
<dbReference type="AlphaFoldDB" id="A0A415E3M7"/>
<evidence type="ECO:0000256" key="6">
    <source>
        <dbReference type="RuleBase" id="RU366058"/>
    </source>
</evidence>
<dbReference type="InterPro" id="IPR015414">
    <property type="entry name" value="TMEM64"/>
</dbReference>
<dbReference type="OrthoDB" id="3173541at2"/>
<evidence type="ECO:0000256" key="3">
    <source>
        <dbReference type="ARBA" id="ARBA00022692"/>
    </source>
</evidence>
<comment type="similarity">
    <text evidence="6">Belongs to the TVP38/TMEM64 family.</text>
</comment>
<keyword evidence="7" id="KW-0175">Coiled coil</keyword>
<feature type="transmembrane region" description="Helical" evidence="6">
    <location>
        <begin position="207"/>
        <end position="228"/>
    </location>
</feature>
<proteinExistence type="inferred from homology"/>
<dbReference type="PANTHER" id="PTHR12677">
    <property type="entry name" value="GOLGI APPARATUS MEMBRANE PROTEIN TVP38-RELATED"/>
    <property type="match status" value="1"/>
</dbReference>
<dbReference type="STRING" id="1776384.GCA_900086585_03843"/>
<organism evidence="9 10">
    <name type="scientific">Emergencia timonensis</name>
    <dbReference type="NCBI Taxonomy" id="1776384"/>
    <lineage>
        <taxon>Bacteria</taxon>
        <taxon>Bacillati</taxon>
        <taxon>Bacillota</taxon>
        <taxon>Clostridia</taxon>
        <taxon>Peptostreptococcales</taxon>
        <taxon>Anaerovoracaceae</taxon>
        <taxon>Emergencia</taxon>
    </lineage>
</organism>
<keyword evidence="5 6" id="KW-0472">Membrane</keyword>